<sequence length="384" mass="41422">MDWHGPAERLADQVTDPDSRWLSTVANVPRHELVPRWWERDANGSDWVLRDGASDPGAWLRAAYSDRSLITKVGALHADHARIEDRAHGRPTSSATMPGLVVRMLRHGRLGDGLSVLDLGTGSGGLTAYAARRIGDQHVTSLDVDSHLTRAAGERLARLGIFPHFVTADATEHVPGTYKRIVSTVGLPAGAGLRPILGALAPGGRIATTLGRTCLIVTGWKHANGDVVGRVERDMAGFMVTRPGDDYPPELTELFAFARSADGEEVSTGRYPVVDVANAWELRSMLELTVPGVELAYGELDDQSRTTCLVHPDGSWARASAEWADPPEVRQGGPQKLWTALERIRNRLNVEGSLPLLGAQVRITPDGVCHFSRGGWSASLGDAA</sequence>
<dbReference type="STRING" id="1893.SAMN02787144_1002434"/>
<dbReference type="CDD" id="cd02440">
    <property type="entry name" value="AdoMet_MTases"/>
    <property type="match status" value="1"/>
</dbReference>
<feature type="domain" description="Methyltransferase" evidence="1">
    <location>
        <begin position="116"/>
        <end position="184"/>
    </location>
</feature>
<dbReference type="EMBL" id="FPJO01000002">
    <property type="protein sequence ID" value="SFX36093.1"/>
    <property type="molecule type" value="Genomic_DNA"/>
</dbReference>
<dbReference type="InterPro" id="IPR041698">
    <property type="entry name" value="Methyltransf_25"/>
</dbReference>
<name>A0A1K1WH49_STRAR</name>
<organism evidence="2 3">
    <name type="scientific">Streptomyces atratus</name>
    <dbReference type="NCBI Taxonomy" id="1893"/>
    <lineage>
        <taxon>Bacteria</taxon>
        <taxon>Bacillati</taxon>
        <taxon>Actinomycetota</taxon>
        <taxon>Actinomycetes</taxon>
        <taxon>Kitasatosporales</taxon>
        <taxon>Streptomycetaceae</taxon>
        <taxon>Streptomyces</taxon>
    </lineage>
</organism>
<gene>
    <name evidence="2" type="ORF">SAMN02787144_1002434</name>
</gene>
<dbReference type="Proteomes" id="UP000181909">
    <property type="component" value="Unassembled WGS sequence"/>
</dbReference>
<evidence type="ECO:0000313" key="2">
    <source>
        <dbReference type="EMBL" id="SFX36093.1"/>
    </source>
</evidence>
<dbReference type="GO" id="GO:0008168">
    <property type="term" value="F:methyltransferase activity"/>
    <property type="evidence" value="ECO:0007669"/>
    <property type="project" value="UniProtKB-KW"/>
</dbReference>
<dbReference type="GO" id="GO:0032259">
    <property type="term" value="P:methylation"/>
    <property type="evidence" value="ECO:0007669"/>
    <property type="project" value="UniProtKB-KW"/>
</dbReference>
<protein>
    <submittedName>
        <fullName evidence="2">Protein-L-isoaspartate O-methyltransferase</fullName>
    </submittedName>
</protein>
<keyword evidence="2" id="KW-0808">Transferase</keyword>
<dbReference type="AlphaFoldDB" id="A0A1K1WH49"/>
<evidence type="ECO:0000259" key="1">
    <source>
        <dbReference type="Pfam" id="PF13649"/>
    </source>
</evidence>
<dbReference type="Gene3D" id="3.40.50.150">
    <property type="entry name" value="Vaccinia Virus protein VP39"/>
    <property type="match status" value="1"/>
</dbReference>
<evidence type="ECO:0000313" key="3">
    <source>
        <dbReference type="Proteomes" id="UP000181909"/>
    </source>
</evidence>
<dbReference type="Pfam" id="PF13649">
    <property type="entry name" value="Methyltransf_25"/>
    <property type="match status" value="1"/>
</dbReference>
<keyword evidence="2" id="KW-0489">Methyltransferase</keyword>
<dbReference type="InterPro" id="IPR029063">
    <property type="entry name" value="SAM-dependent_MTases_sf"/>
</dbReference>
<proteinExistence type="predicted"/>
<accession>A0A1K1WH49</accession>
<reference evidence="2 3" key="1">
    <citation type="submission" date="2016-11" db="EMBL/GenBank/DDBJ databases">
        <authorList>
            <person name="Jaros S."/>
            <person name="Januszkiewicz K."/>
            <person name="Wedrychowicz H."/>
        </authorList>
    </citation>
    <scope>NUCLEOTIDE SEQUENCE [LARGE SCALE GENOMIC DNA]</scope>
    <source>
        <strain evidence="2 3">OK807</strain>
    </source>
</reference>
<dbReference type="SUPFAM" id="SSF53335">
    <property type="entry name" value="S-adenosyl-L-methionine-dependent methyltransferases"/>
    <property type="match status" value="1"/>
</dbReference>
<dbReference type="OrthoDB" id="3450072at2"/>
<dbReference type="RefSeq" id="WP_072484078.1">
    <property type="nucleotide sequence ID" value="NZ_CP108276.1"/>
</dbReference>